<evidence type="ECO:0000313" key="2">
    <source>
        <dbReference type="EMBL" id="MCI95940.1"/>
    </source>
</evidence>
<keyword evidence="3" id="KW-1185">Reference proteome</keyword>
<proteinExistence type="predicted"/>
<dbReference type="Proteomes" id="UP000265520">
    <property type="component" value="Unassembled WGS sequence"/>
</dbReference>
<organism evidence="2 3">
    <name type="scientific">Trifolium medium</name>
    <dbReference type="NCBI Taxonomy" id="97028"/>
    <lineage>
        <taxon>Eukaryota</taxon>
        <taxon>Viridiplantae</taxon>
        <taxon>Streptophyta</taxon>
        <taxon>Embryophyta</taxon>
        <taxon>Tracheophyta</taxon>
        <taxon>Spermatophyta</taxon>
        <taxon>Magnoliopsida</taxon>
        <taxon>eudicotyledons</taxon>
        <taxon>Gunneridae</taxon>
        <taxon>Pentapetalae</taxon>
        <taxon>rosids</taxon>
        <taxon>fabids</taxon>
        <taxon>Fabales</taxon>
        <taxon>Fabaceae</taxon>
        <taxon>Papilionoideae</taxon>
        <taxon>50 kb inversion clade</taxon>
        <taxon>NPAAA clade</taxon>
        <taxon>Hologalegina</taxon>
        <taxon>IRL clade</taxon>
        <taxon>Trifolieae</taxon>
        <taxon>Trifolium</taxon>
    </lineage>
</organism>
<comment type="caution">
    <text evidence="2">The sequence shown here is derived from an EMBL/GenBank/DDBJ whole genome shotgun (WGS) entry which is preliminary data.</text>
</comment>
<accession>A0A392WB31</accession>
<protein>
    <submittedName>
        <fullName evidence="2">Uncharacterized protein</fullName>
    </submittedName>
</protein>
<feature type="region of interest" description="Disordered" evidence="1">
    <location>
        <begin position="1"/>
        <end position="26"/>
    </location>
</feature>
<sequence length="51" mass="5686">MARCARQLGSLHQEDRQVARRAASSGAARTFIVHRARRADRVARRAGVKTI</sequence>
<evidence type="ECO:0000256" key="1">
    <source>
        <dbReference type="SAM" id="MobiDB-lite"/>
    </source>
</evidence>
<reference evidence="2 3" key="1">
    <citation type="journal article" date="2018" name="Front. Plant Sci.">
        <title>Red Clover (Trifolium pratense) and Zigzag Clover (T. medium) - A Picture of Genomic Similarities and Differences.</title>
        <authorList>
            <person name="Dluhosova J."/>
            <person name="Istvanek J."/>
            <person name="Nedelnik J."/>
            <person name="Repkova J."/>
        </authorList>
    </citation>
    <scope>NUCLEOTIDE SEQUENCE [LARGE SCALE GENOMIC DNA]</scope>
    <source>
        <strain evidence="3">cv. 10/8</strain>
        <tissue evidence="2">Leaf</tissue>
    </source>
</reference>
<dbReference type="AlphaFoldDB" id="A0A392WB31"/>
<name>A0A392WB31_9FABA</name>
<dbReference type="EMBL" id="LXQA011400891">
    <property type="protein sequence ID" value="MCI95940.1"/>
    <property type="molecule type" value="Genomic_DNA"/>
</dbReference>
<evidence type="ECO:0000313" key="3">
    <source>
        <dbReference type="Proteomes" id="UP000265520"/>
    </source>
</evidence>